<evidence type="ECO:0000313" key="3">
    <source>
        <dbReference type="EMBL" id="MBC1323884.1"/>
    </source>
</evidence>
<comment type="caution">
    <text evidence="3">The sequence shown here is derived from an EMBL/GenBank/DDBJ whole genome shotgun (WGS) entry which is preliminary data.</text>
</comment>
<evidence type="ECO:0000256" key="2">
    <source>
        <dbReference type="SAM" id="MobiDB-lite"/>
    </source>
</evidence>
<proteinExistence type="predicted"/>
<accession>A0A7X0T776</accession>
<feature type="region of interest" description="Disordered" evidence="2">
    <location>
        <begin position="1"/>
        <end position="41"/>
    </location>
</feature>
<evidence type="ECO:0000256" key="1">
    <source>
        <dbReference type="SAM" id="Coils"/>
    </source>
</evidence>
<evidence type="ECO:0000313" key="4">
    <source>
        <dbReference type="Proteomes" id="UP000522007"/>
    </source>
</evidence>
<protein>
    <submittedName>
        <fullName evidence="3">Ribonuclease P</fullName>
    </submittedName>
</protein>
<dbReference type="Proteomes" id="UP000522007">
    <property type="component" value="Unassembled WGS sequence"/>
</dbReference>
<dbReference type="EMBL" id="JAAROP010000019">
    <property type="protein sequence ID" value="MBC1323884.1"/>
    <property type="molecule type" value="Genomic_DNA"/>
</dbReference>
<name>A0A7X0T776_LISWE</name>
<dbReference type="RefSeq" id="WP_185328714.1">
    <property type="nucleotide sequence ID" value="NZ_JACTIQ010000004.1"/>
</dbReference>
<sequence length="122" mass="14576">MDSAHHQLEQQLQQISQAHRTMETQLDQTKRKQAEQEWLEEDSNRLAQEKRVLLDFLRSGWQGEEASGFHRYLEAQQYEEAQAWMKDLQDKRADLEKELQEVKAKLHALETKQATLQKEWSQ</sequence>
<feature type="coiled-coil region" evidence="1">
    <location>
        <begin position="78"/>
        <end position="119"/>
    </location>
</feature>
<organism evidence="3 4">
    <name type="scientific">Listeria welshimeri</name>
    <dbReference type="NCBI Taxonomy" id="1643"/>
    <lineage>
        <taxon>Bacteria</taxon>
        <taxon>Bacillati</taxon>
        <taxon>Bacillota</taxon>
        <taxon>Bacilli</taxon>
        <taxon>Bacillales</taxon>
        <taxon>Listeriaceae</taxon>
        <taxon>Listeria</taxon>
    </lineage>
</organism>
<gene>
    <name evidence="3" type="ORF">HB853_13195</name>
</gene>
<reference evidence="3 4" key="1">
    <citation type="submission" date="2020-03" db="EMBL/GenBank/DDBJ databases">
        <title>Soil Listeria distribution.</title>
        <authorList>
            <person name="Liao J."/>
            <person name="Wiedmann M."/>
        </authorList>
    </citation>
    <scope>NUCLEOTIDE SEQUENCE [LARGE SCALE GENOMIC DNA]</scope>
    <source>
        <strain evidence="3 4">FSL L7-1829</strain>
    </source>
</reference>
<keyword evidence="1" id="KW-0175">Coiled coil</keyword>
<feature type="compositionally biased region" description="Low complexity" evidence="2">
    <location>
        <begin position="9"/>
        <end position="18"/>
    </location>
</feature>
<dbReference type="AlphaFoldDB" id="A0A7X0T776"/>